<feature type="non-terminal residue" evidence="1">
    <location>
        <position position="266"/>
    </location>
</feature>
<dbReference type="EMBL" id="CAJVQC010026333">
    <property type="protein sequence ID" value="CAG8732827.1"/>
    <property type="molecule type" value="Genomic_DNA"/>
</dbReference>
<reference evidence="1" key="1">
    <citation type="submission" date="2021-06" db="EMBL/GenBank/DDBJ databases">
        <authorList>
            <person name="Kallberg Y."/>
            <person name="Tangrot J."/>
            <person name="Rosling A."/>
        </authorList>
    </citation>
    <scope>NUCLEOTIDE SEQUENCE</scope>
    <source>
        <strain evidence="1">MA461A</strain>
    </source>
</reference>
<sequence length="266" mass="30342">DETLSDDNINTSSNSDSDTEHTSKKLRTKTKSRKNESWVWKHFRKRLPSKKWKKRANCTVIIQDKKSPNSQRECGQLVKTQGSTGNFQSHLNTYRITKPIQKNSTTPQLTINKMFQCTVKQNSRQKESIERALVEWIVTNSQPLHHAIKLMKATISADSDSNIHKDANRLKSMMITEDEWIVLEELTMLLALFAEITELLDGSNYSTLSFLWPAITILTQNCALLVVSTNAKEIDLIDTSDVFDDIEKENIINLDEELATITTIDG</sequence>
<proteinExistence type="predicted"/>
<feature type="non-terminal residue" evidence="1">
    <location>
        <position position="1"/>
    </location>
</feature>
<comment type="caution">
    <text evidence="1">The sequence shown here is derived from an EMBL/GenBank/DDBJ whole genome shotgun (WGS) entry which is preliminary data.</text>
</comment>
<accession>A0ACA9Q7U8</accession>
<dbReference type="Proteomes" id="UP000789920">
    <property type="component" value="Unassembled WGS sequence"/>
</dbReference>
<protein>
    <submittedName>
        <fullName evidence="1">2719_t:CDS:1</fullName>
    </submittedName>
</protein>
<gene>
    <name evidence="1" type="ORF">RPERSI_LOCUS12336</name>
</gene>
<evidence type="ECO:0000313" key="2">
    <source>
        <dbReference type="Proteomes" id="UP000789920"/>
    </source>
</evidence>
<evidence type="ECO:0000313" key="1">
    <source>
        <dbReference type="EMBL" id="CAG8732827.1"/>
    </source>
</evidence>
<name>A0ACA9Q7U8_9GLOM</name>
<organism evidence="1 2">
    <name type="scientific">Racocetra persica</name>
    <dbReference type="NCBI Taxonomy" id="160502"/>
    <lineage>
        <taxon>Eukaryota</taxon>
        <taxon>Fungi</taxon>
        <taxon>Fungi incertae sedis</taxon>
        <taxon>Mucoromycota</taxon>
        <taxon>Glomeromycotina</taxon>
        <taxon>Glomeromycetes</taxon>
        <taxon>Diversisporales</taxon>
        <taxon>Gigasporaceae</taxon>
        <taxon>Racocetra</taxon>
    </lineage>
</organism>
<keyword evidence="2" id="KW-1185">Reference proteome</keyword>